<dbReference type="RefSeq" id="WP_341837265.1">
    <property type="nucleotide sequence ID" value="NZ_CP149822.1"/>
</dbReference>
<dbReference type="PANTHER" id="PTHR31212:SF4">
    <property type="entry name" value="ALPHA-KETOGLUTARATE-DEPENDENT DIOXYGENASE ALKB HOMOLOG 3"/>
    <property type="match status" value="1"/>
</dbReference>
<organism evidence="2 3">
    <name type="scientific">Chitinophaga pollutisoli</name>
    <dbReference type="NCBI Taxonomy" id="3133966"/>
    <lineage>
        <taxon>Bacteria</taxon>
        <taxon>Pseudomonadati</taxon>
        <taxon>Bacteroidota</taxon>
        <taxon>Chitinophagia</taxon>
        <taxon>Chitinophagales</taxon>
        <taxon>Chitinophagaceae</taxon>
        <taxon>Chitinophaga</taxon>
    </lineage>
</organism>
<accession>A0ABZ2YU54</accession>
<dbReference type="PANTHER" id="PTHR31212">
    <property type="entry name" value="ALPHA-KETOGLUTARATE-DEPENDENT DIOXYGENASE ALKB HOMOLOG 3"/>
    <property type="match status" value="1"/>
</dbReference>
<dbReference type="Gene3D" id="2.60.120.590">
    <property type="entry name" value="Alpha-ketoglutarate-dependent dioxygenase AlkB-like"/>
    <property type="match status" value="1"/>
</dbReference>
<gene>
    <name evidence="2" type="ORF">WJU16_05215</name>
</gene>
<dbReference type="GO" id="GO:0051213">
    <property type="term" value="F:dioxygenase activity"/>
    <property type="evidence" value="ECO:0007669"/>
    <property type="project" value="UniProtKB-KW"/>
</dbReference>
<dbReference type="InterPro" id="IPR032854">
    <property type="entry name" value="ALKBH3"/>
</dbReference>
<sequence>METFPYITNLLPKDGDARLFPGFFTPAESDRFLDTLTRDIQWKQEPITIMGRQVMQPRLTAWYGDVHKSYTYSGVTMRPLPWNDALLNIRARIEAVAGVAFTSALLNFYRDGNDSMGWHRDNEKSLGPQPVIGSVSFGAARYFHFKHAKDKDLRIKTVLTHGSFLLMRGQTQENWYHSVPKTARVAEPRINITFRIIV</sequence>
<proteinExistence type="predicted"/>
<dbReference type="PROSITE" id="PS51471">
    <property type="entry name" value="FE2OG_OXY"/>
    <property type="match status" value="1"/>
</dbReference>
<dbReference type="SUPFAM" id="SSF51197">
    <property type="entry name" value="Clavaminate synthase-like"/>
    <property type="match status" value="1"/>
</dbReference>
<protein>
    <submittedName>
        <fullName evidence="2">Alpha-ketoglutarate-dependent dioxygenase AlkB</fullName>
    </submittedName>
</protein>
<reference evidence="3" key="1">
    <citation type="submission" date="2024-03" db="EMBL/GenBank/DDBJ databases">
        <title>Chitinophaga horti sp. nov., isolated from garden soil.</title>
        <authorList>
            <person name="Lee D.S."/>
            <person name="Han D.M."/>
            <person name="Baek J.H."/>
            <person name="Choi D.G."/>
            <person name="Jeon J.H."/>
            <person name="Jeon C.O."/>
        </authorList>
    </citation>
    <scope>NUCLEOTIDE SEQUENCE [LARGE SCALE GENOMIC DNA]</scope>
    <source>
        <strain evidence="3">GPA1</strain>
    </source>
</reference>
<dbReference type="InterPro" id="IPR037151">
    <property type="entry name" value="AlkB-like_sf"/>
</dbReference>
<dbReference type="Proteomes" id="UP001485459">
    <property type="component" value="Chromosome"/>
</dbReference>
<dbReference type="Pfam" id="PF13532">
    <property type="entry name" value="2OG-FeII_Oxy_2"/>
    <property type="match status" value="1"/>
</dbReference>
<dbReference type="InterPro" id="IPR005123">
    <property type="entry name" value="Oxoglu/Fe-dep_dioxygenase_dom"/>
</dbReference>
<feature type="domain" description="Fe2OG dioxygenase" evidence="1">
    <location>
        <begin position="100"/>
        <end position="198"/>
    </location>
</feature>
<name>A0ABZ2YU54_9BACT</name>
<keyword evidence="2" id="KW-0223">Dioxygenase</keyword>
<keyword evidence="2" id="KW-0560">Oxidoreductase</keyword>
<dbReference type="InterPro" id="IPR027450">
    <property type="entry name" value="AlkB-like"/>
</dbReference>
<evidence type="ECO:0000313" key="2">
    <source>
        <dbReference type="EMBL" id="WZN42431.1"/>
    </source>
</evidence>
<evidence type="ECO:0000313" key="3">
    <source>
        <dbReference type="Proteomes" id="UP001485459"/>
    </source>
</evidence>
<evidence type="ECO:0000259" key="1">
    <source>
        <dbReference type="PROSITE" id="PS51471"/>
    </source>
</evidence>
<dbReference type="EMBL" id="CP149822">
    <property type="protein sequence ID" value="WZN42431.1"/>
    <property type="molecule type" value="Genomic_DNA"/>
</dbReference>
<keyword evidence="3" id="KW-1185">Reference proteome</keyword>